<evidence type="ECO:0000256" key="4">
    <source>
        <dbReference type="ARBA" id="ARBA00022840"/>
    </source>
</evidence>
<evidence type="ECO:0000256" key="2">
    <source>
        <dbReference type="ARBA" id="ARBA00022741"/>
    </source>
</evidence>
<proteinExistence type="predicted"/>
<feature type="domain" description="Maltokinase N-terminal cap" evidence="5">
    <location>
        <begin position="21"/>
        <end position="103"/>
    </location>
</feature>
<evidence type="ECO:0000313" key="6">
    <source>
        <dbReference type="EMBL" id="QIM17163.1"/>
    </source>
</evidence>
<keyword evidence="3" id="KW-0418">Kinase</keyword>
<sequence>MSLIYASTTLRPSKLELLAEWLPTQAWFSGDAAQLVSLGAYRFDDPEGEVGLEGHLLRAGGDAVYHVPLTYRGALLEDSEPFLVGTMEHGVLGTRWVSDAVGDPVYRSVLAAAIAQGGHEAELVTVDASGETGTRDSAVQVRGSGVPGAPVPELWAAEVENLGGVTRITAPLATLDVWRVLDPALPDAAVPGARVLRATWPDQLDPVMLAMLTV</sequence>
<keyword evidence="1" id="KW-0808">Transferase</keyword>
<evidence type="ECO:0000313" key="7">
    <source>
        <dbReference type="Proteomes" id="UP000501387"/>
    </source>
</evidence>
<keyword evidence="4" id="KW-0067">ATP-binding</keyword>
<keyword evidence="2" id="KW-0547">Nucleotide-binding</keyword>
<reference evidence="6 7" key="1">
    <citation type="submission" date="2020-03" db="EMBL/GenBank/DDBJ databases">
        <title>Leucobacter sp. nov., isolated from beetles.</title>
        <authorList>
            <person name="Hyun D.-W."/>
            <person name="Bae J.-W."/>
        </authorList>
    </citation>
    <scope>NUCLEOTIDE SEQUENCE [LARGE SCALE GENOMIC DNA]</scope>
    <source>
        <strain evidence="6 7">HDW9B</strain>
    </source>
</reference>
<accession>A0A6G8FLK3</accession>
<name>A0A6G8FLK3_9MICO</name>
<evidence type="ECO:0000256" key="1">
    <source>
        <dbReference type="ARBA" id="ARBA00022679"/>
    </source>
</evidence>
<evidence type="ECO:0000259" key="5">
    <source>
        <dbReference type="Pfam" id="PF18085"/>
    </source>
</evidence>
<dbReference type="Proteomes" id="UP000501387">
    <property type="component" value="Chromosome"/>
</dbReference>
<dbReference type="RefSeq" id="WP_166325307.1">
    <property type="nucleotide sequence ID" value="NZ_CP049934.1"/>
</dbReference>
<organism evidence="6 7">
    <name type="scientific">Leucobacter insecticola</name>
    <dbReference type="NCBI Taxonomy" id="2714934"/>
    <lineage>
        <taxon>Bacteria</taxon>
        <taxon>Bacillati</taxon>
        <taxon>Actinomycetota</taxon>
        <taxon>Actinomycetes</taxon>
        <taxon>Micrococcales</taxon>
        <taxon>Microbacteriaceae</taxon>
        <taxon>Leucobacter</taxon>
    </lineage>
</organism>
<dbReference type="AlphaFoldDB" id="A0A6G8FLK3"/>
<dbReference type="EMBL" id="CP049934">
    <property type="protein sequence ID" value="QIM17163.1"/>
    <property type="molecule type" value="Genomic_DNA"/>
</dbReference>
<dbReference type="NCBIfam" id="NF047744">
    <property type="entry name" value="CG0192_rel"/>
    <property type="match status" value="1"/>
</dbReference>
<evidence type="ECO:0000256" key="3">
    <source>
        <dbReference type="ARBA" id="ARBA00022777"/>
    </source>
</evidence>
<keyword evidence="7" id="KW-1185">Reference proteome</keyword>
<dbReference type="GO" id="GO:0016301">
    <property type="term" value="F:kinase activity"/>
    <property type="evidence" value="ECO:0007669"/>
    <property type="project" value="UniProtKB-KW"/>
</dbReference>
<protein>
    <recommendedName>
        <fullName evidence="5">Maltokinase N-terminal cap domain-containing protein</fullName>
    </recommendedName>
</protein>
<dbReference type="InterPro" id="IPR040999">
    <property type="entry name" value="Mak_N_cap"/>
</dbReference>
<gene>
    <name evidence="6" type="ORF">G7067_13295</name>
</gene>
<dbReference type="KEGG" id="lins:G7067_13295"/>
<dbReference type="Pfam" id="PF18085">
    <property type="entry name" value="Mak_N_cap"/>
    <property type="match status" value="1"/>
</dbReference>
<dbReference type="GO" id="GO:0005524">
    <property type="term" value="F:ATP binding"/>
    <property type="evidence" value="ECO:0007669"/>
    <property type="project" value="UniProtKB-KW"/>
</dbReference>